<comment type="caution">
    <text evidence="10">The sequence shown here is derived from an EMBL/GenBank/DDBJ whole genome shotgun (WGS) entry which is preliminary data.</text>
</comment>
<dbReference type="PANTHER" id="PTHR48122:SF1">
    <property type="entry name" value="CENTROMERE PROTEIN H"/>
    <property type="match status" value="1"/>
</dbReference>
<dbReference type="EMBL" id="ML986622">
    <property type="protein sequence ID" value="KAF2263709.1"/>
    <property type="molecule type" value="Genomic_DNA"/>
</dbReference>
<keyword evidence="11" id="KW-1185">Reference proteome</keyword>
<evidence type="ECO:0000313" key="10">
    <source>
        <dbReference type="EMBL" id="KAF2263709.1"/>
    </source>
</evidence>
<dbReference type="OrthoDB" id="2274804at2759"/>
<dbReference type="PANTHER" id="PTHR48122">
    <property type="entry name" value="CENTROMERE PROTEIN H"/>
    <property type="match status" value="1"/>
</dbReference>
<evidence type="ECO:0000256" key="8">
    <source>
        <dbReference type="SAM" id="MobiDB-lite"/>
    </source>
</evidence>
<keyword evidence="5" id="KW-0539">Nucleus</keyword>
<dbReference type="Proteomes" id="UP000800093">
    <property type="component" value="Unassembled WGS sequence"/>
</dbReference>
<keyword evidence="4" id="KW-0995">Kinetochore</keyword>
<dbReference type="GO" id="GO:0000776">
    <property type="term" value="C:kinetochore"/>
    <property type="evidence" value="ECO:0007669"/>
    <property type="project" value="UniProtKB-KW"/>
</dbReference>
<evidence type="ECO:0000256" key="1">
    <source>
        <dbReference type="ARBA" id="ARBA00004123"/>
    </source>
</evidence>
<dbReference type="GO" id="GO:0005634">
    <property type="term" value="C:nucleus"/>
    <property type="evidence" value="ECO:0007669"/>
    <property type="project" value="UniProtKB-SubCell"/>
</dbReference>
<dbReference type="GO" id="GO:0007052">
    <property type="term" value="P:mitotic spindle organization"/>
    <property type="evidence" value="ECO:0007669"/>
    <property type="project" value="TreeGrafter"/>
</dbReference>
<name>A0A9P4K6G1_9PLEO</name>
<evidence type="ECO:0000259" key="9">
    <source>
        <dbReference type="Pfam" id="PF05837"/>
    </source>
</evidence>
<evidence type="ECO:0000256" key="2">
    <source>
        <dbReference type="ARBA" id="ARBA00004629"/>
    </source>
</evidence>
<keyword evidence="6" id="KW-0137">Centromere</keyword>
<dbReference type="GO" id="GO:0043515">
    <property type="term" value="F:kinetochore binding"/>
    <property type="evidence" value="ECO:0007669"/>
    <property type="project" value="TreeGrafter"/>
</dbReference>
<gene>
    <name evidence="10" type="ORF">CC78DRAFT_581088</name>
</gene>
<dbReference type="InterPro" id="IPR008426">
    <property type="entry name" value="CENP-H_C"/>
</dbReference>
<dbReference type="GO" id="GO:0051382">
    <property type="term" value="P:kinetochore assembly"/>
    <property type="evidence" value="ECO:0007669"/>
    <property type="project" value="InterPro"/>
</dbReference>
<dbReference type="InterPro" id="IPR040034">
    <property type="entry name" value="CENP-H"/>
</dbReference>
<comment type="similarity">
    <text evidence="7">Belongs to the CENP-H/MCM16 family.</text>
</comment>
<organism evidence="10 11">
    <name type="scientific">Lojkania enalia</name>
    <dbReference type="NCBI Taxonomy" id="147567"/>
    <lineage>
        <taxon>Eukaryota</taxon>
        <taxon>Fungi</taxon>
        <taxon>Dikarya</taxon>
        <taxon>Ascomycota</taxon>
        <taxon>Pezizomycotina</taxon>
        <taxon>Dothideomycetes</taxon>
        <taxon>Pleosporomycetidae</taxon>
        <taxon>Pleosporales</taxon>
        <taxon>Pleosporales incertae sedis</taxon>
        <taxon>Lojkania</taxon>
    </lineage>
</organism>
<evidence type="ECO:0000256" key="6">
    <source>
        <dbReference type="ARBA" id="ARBA00023328"/>
    </source>
</evidence>
<dbReference type="Pfam" id="PF05837">
    <property type="entry name" value="CENP-H"/>
    <property type="match status" value="1"/>
</dbReference>
<evidence type="ECO:0000313" key="11">
    <source>
        <dbReference type="Proteomes" id="UP000800093"/>
    </source>
</evidence>
<sequence length="245" mass="27438">MNAAKDTDMTSLVPQPQDPNDYSDLLQTAHSDAFAFSDQEVLVLKLYDQLRELELQQSLIEAQNTSKSSFIILEVHLITAEREAMEARAEHELRNRITRNVLVMDPVLKAVHGGEHTGYAEKKILPLITERDALSMIHANLASRLASKIQALNAAEEGNIAANRVNRELSRTLLALAGELRSQSTQDIEDPKLRDRVQVMDKNVRDVRRRMKTLKGILSGMIVGSGLDWAADETLRELVMDDEDG</sequence>
<reference evidence="11" key="1">
    <citation type="journal article" date="2020" name="Stud. Mycol.">
        <title>101 Dothideomycetes genomes: A test case for predicting lifestyles and emergence of pathogens.</title>
        <authorList>
            <person name="Haridas S."/>
            <person name="Albert R."/>
            <person name="Binder M."/>
            <person name="Bloem J."/>
            <person name="LaButti K."/>
            <person name="Salamov A."/>
            <person name="Andreopoulos B."/>
            <person name="Baker S."/>
            <person name="Barry K."/>
            <person name="Bills G."/>
            <person name="Bluhm B."/>
            <person name="Cannon C."/>
            <person name="Castanera R."/>
            <person name="Culley D."/>
            <person name="Daum C."/>
            <person name="Ezra D."/>
            <person name="Gonzalez J."/>
            <person name="Henrissat B."/>
            <person name="Kuo A."/>
            <person name="Liang C."/>
            <person name="Lipzen A."/>
            <person name="Lutzoni F."/>
            <person name="Magnuson J."/>
            <person name="Mondo S."/>
            <person name="Nolan M."/>
            <person name="Ohm R."/>
            <person name="Pangilinan J."/>
            <person name="Park H.-J."/>
            <person name="Ramirez L."/>
            <person name="Alfaro M."/>
            <person name="Sun H."/>
            <person name="Tritt A."/>
            <person name="Yoshinaga Y."/>
            <person name="Zwiers L.-H."/>
            <person name="Turgeon B."/>
            <person name="Goodwin S."/>
            <person name="Spatafora J."/>
            <person name="Crous P."/>
            <person name="Grigoriev I."/>
        </authorList>
    </citation>
    <scope>NUCLEOTIDE SEQUENCE [LARGE SCALE GENOMIC DNA]</scope>
    <source>
        <strain evidence="11">CBS 304.66</strain>
    </source>
</reference>
<dbReference type="AlphaFoldDB" id="A0A9P4K6G1"/>
<evidence type="ECO:0000256" key="7">
    <source>
        <dbReference type="ARBA" id="ARBA00025735"/>
    </source>
</evidence>
<comment type="subcellular location">
    <subcellularLocation>
        <location evidence="2">Chromosome</location>
        <location evidence="2">Centromere</location>
        <location evidence="2">Kinetochore</location>
    </subcellularLocation>
    <subcellularLocation>
        <location evidence="1">Nucleus</location>
    </subcellularLocation>
</comment>
<feature type="compositionally biased region" description="Polar residues" evidence="8">
    <location>
        <begin position="9"/>
        <end position="23"/>
    </location>
</feature>
<evidence type="ECO:0000256" key="5">
    <source>
        <dbReference type="ARBA" id="ARBA00023242"/>
    </source>
</evidence>
<feature type="domain" description="Centromere protein H C-terminal" evidence="9">
    <location>
        <begin position="42"/>
        <end position="243"/>
    </location>
</feature>
<proteinExistence type="inferred from homology"/>
<dbReference type="GO" id="GO:0007059">
    <property type="term" value="P:chromosome segregation"/>
    <property type="evidence" value="ECO:0007669"/>
    <property type="project" value="TreeGrafter"/>
</dbReference>
<evidence type="ECO:0000256" key="3">
    <source>
        <dbReference type="ARBA" id="ARBA00022454"/>
    </source>
</evidence>
<protein>
    <recommendedName>
        <fullName evidence="9">Centromere protein H C-terminal domain-containing protein</fullName>
    </recommendedName>
</protein>
<evidence type="ECO:0000256" key="4">
    <source>
        <dbReference type="ARBA" id="ARBA00022838"/>
    </source>
</evidence>
<feature type="region of interest" description="Disordered" evidence="8">
    <location>
        <begin position="1"/>
        <end position="23"/>
    </location>
</feature>
<accession>A0A9P4K6G1</accession>
<keyword evidence="3" id="KW-0158">Chromosome</keyword>